<dbReference type="Gene3D" id="1.20.5.620">
    <property type="entry name" value="F1F0 ATP synthase subunit B, membrane domain"/>
    <property type="match status" value="1"/>
</dbReference>
<dbReference type="InterPro" id="IPR002842">
    <property type="entry name" value="ATPase_V1_Esu"/>
</dbReference>
<dbReference type="EMBL" id="QMQY01000033">
    <property type="protein sequence ID" value="RLE50953.1"/>
    <property type="molecule type" value="Genomic_DNA"/>
</dbReference>
<dbReference type="Pfam" id="PF01991">
    <property type="entry name" value="vATP-synt_E"/>
    <property type="match status" value="1"/>
</dbReference>
<organism evidence="4 5">
    <name type="scientific">Thermoproteota archaeon</name>
    <dbReference type="NCBI Taxonomy" id="2056631"/>
    <lineage>
        <taxon>Archaea</taxon>
        <taxon>Thermoproteota</taxon>
    </lineage>
</organism>
<dbReference type="GO" id="GO:0046961">
    <property type="term" value="F:proton-transporting ATPase activity, rotational mechanism"/>
    <property type="evidence" value="ECO:0007669"/>
    <property type="project" value="InterPro"/>
</dbReference>
<gene>
    <name evidence="4" type="ORF">DRJ21_01130</name>
</gene>
<evidence type="ECO:0000313" key="5">
    <source>
        <dbReference type="Proteomes" id="UP000281962"/>
    </source>
</evidence>
<dbReference type="GO" id="GO:0033178">
    <property type="term" value="C:proton-transporting two-sector ATPase complex, catalytic domain"/>
    <property type="evidence" value="ECO:0007669"/>
    <property type="project" value="InterPro"/>
</dbReference>
<proteinExistence type="inferred from homology"/>
<evidence type="ECO:0000256" key="3">
    <source>
        <dbReference type="ARBA" id="ARBA00023065"/>
    </source>
</evidence>
<evidence type="ECO:0000313" key="4">
    <source>
        <dbReference type="EMBL" id="RLE50953.1"/>
    </source>
</evidence>
<reference evidence="4 5" key="1">
    <citation type="submission" date="2018-06" db="EMBL/GenBank/DDBJ databases">
        <title>Extensive metabolic versatility and redundancy in microbially diverse, dynamic hydrothermal sediments.</title>
        <authorList>
            <person name="Dombrowski N."/>
            <person name="Teske A."/>
            <person name="Baker B.J."/>
        </authorList>
    </citation>
    <scope>NUCLEOTIDE SEQUENCE [LARGE SCALE GENOMIC DNA]</scope>
    <source>
        <strain evidence="4">B30_G17</strain>
    </source>
</reference>
<evidence type="ECO:0000256" key="2">
    <source>
        <dbReference type="ARBA" id="ARBA00022448"/>
    </source>
</evidence>
<keyword evidence="3" id="KW-0406">Ion transport</keyword>
<comment type="caution">
    <text evidence="4">The sequence shown here is derived from an EMBL/GenBank/DDBJ whole genome shotgun (WGS) entry which is preliminary data.</text>
</comment>
<keyword evidence="2" id="KW-0813">Transport</keyword>
<dbReference type="InterPro" id="IPR038495">
    <property type="entry name" value="ATPase_E_C"/>
</dbReference>
<protein>
    <submittedName>
        <fullName evidence="4">V-type ATP synthase subunit E</fullName>
    </submittedName>
</protein>
<dbReference type="AlphaFoldDB" id="A0A497EU89"/>
<accession>A0A497EU89</accession>
<dbReference type="SUPFAM" id="SSF160527">
    <property type="entry name" value="V-type ATPase subunit E-like"/>
    <property type="match status" value="1"/>
</dbReference>
<sequence>MEENSKRKIAEAKLEAKRIILEAKEKAILKVLNKLKDKLRELKNKPDYVNIIGKLIHEAGVALGGGDLIIELNEDHKNININWDEISREIEESTKRSTKLTIQYRNVSEIGGAIVRTSDGKFSFDNTFEGRIERMEKTLRLLIAKKLFG</sequence>
<evidence type="ECO:0000256" key="1">
    <source>
        <dbReference type="ARBA" id="ARBA00005901"/>
    </source>
</evidence>
<dbReference type="Gene3D" id="3.30.2320.30">
    <property type="entry name" value="ATP synthase, E subunit, C-terminal"/>
    <property type="match status" value="1"/>
</dbReference>
<comment type="similarity">
    <text evidence="1">Belongs to the V-ATPase E subunit family.</text>
</comment>
<name>A0A497EU89_9CREN</name>
<dbReference type="Proteomes" id="UP000281962">
    <property type="component" value="Unassembled WGS sequence"/>
</dbReference>